<sequence length="329" mass="36532">MMRRSEHGNVSRATIKVQPPLATIASPNMSFPLGMTSFPLYGDCLPPVRTTGELDALGLGGHGSMPAHLTRVLYIPAHGSDATHVQIHDFTAQYAAATRGLAVGGSRFRTRLFTMAKPAGNDVAGRVSYLVDIDPQGLHAVVRERSLGREEQQLCMSLVSEQEGTFHLHTQGAGSGSSYIAESSLCQEERRSLSLEERLFFSPEERRHPRLTLKQEPTSLDEPRHAMEWRAHPTEFECVRYDLVKPGTATDGTAFDGTAVQAVYYHCGLEPRFPQRYSEGLLFLPEAPCPDVDLVSVASLLGLLWQLRGRYTRPRKSHWLSFFRKSSVL</sequence>
<dbReference type="AlphaFoldDB" id="A0A8H4PWE7"/>
<dbReference type="OrthoDB" id="5212373at2759"/>
<evidence type="ECO:0000313" key="1">
    <source>
        <dbReference type="EMBL" id="KAF4511687.1"/>
    </source>
</evidence>
<dbReference type="EMBL" id="JAAVMX010000003">
    <property type="protein sequence ID" value="KAF4511687.1"/>
    <property type="molecule type" value="Genomic_DNA"/>
</dbReference>
<organism evidence="1 2">
    <name type="scientific">Ophiocordyceps sinensis</name>
    <dbReference type="NCBI Taxonomy" id="72228"/>
    <lineage>
        <taxon>Eukaryota</taxon>
        <taxon>Fungi</taxon>
        <taxon>Dikarya</taxon>
        <taxon>Ascomycota</taxon>
        <taxon>Pezizomycotina</taxon>
        <taxon>Sordariomycetes</taxon>
        <taxon>Hypocreomycetidae</taxon>
        <taxon>Hypocreales</taxon>
        <taxon>Ophiocordycipitaceae</taxon>
        <taxon>Ophiocordyceps</taxon>
    </lineage>
</organism>
<comment type="caution">
    <text evidence="1">The sequence shown here is derived from an EMBL/GenBank/DDBJ whole genome shotgun (WGS) entry which is preliminary data.</text>
</comment>
<name>A0A8H4PWE7_9HYPO</name>
<gene>
    <name evidence="1" type="ORF">G6O67_003460</name>
</gene>
<reference evidence="1 2" key="1">
    <citation type="journal article" date="2020" name="Genome Biol. Evol.">
        <title>A new high-quality draft genome assembly of the Chinese cordyceps Ophiocordyceps sinensis.</title>
        <authorList>
            <person name="Shu R."/>
            <person name="Zhang J."/>
            <person name="Meng Q."/>
            <person name="Zhang H."/>
            <person name="Zhou G."/>
            <person name="Li M."/>
            <person name="Wu P."/>
            <person name="Zhao Y."/>
            <person name="Chen C."/>
            <person name="Qin Q."/>
        </authorList>
    </citation>
    <scope>NUCLEOTIDE SEQUENCE [LARGE SCALE GENOMIC DNA]</scope>
    <source>
        <strain evidence="1 2">IOZ07</strain>
    </source>
</reference>
<dbReference type="Proteomes" id="UP000557566">
    <property type="component" value="Unassembled WGS sequence"/>
</dbReference>
<evidence type="ECO:0000313" key="2">
    <source>
        <dbReference type="Proteomes" id="UP000557566"/>
    </source>
</evidence>
<proteinExistence type="predicted"/>
<protein>
    <submittedName>
        <fullName evidence="1">Uncharacterized protein</fullName>
    </submittedName>
</protein>
<accession>A0A8H4PWE7</accession>
<keyword evidence="2" id="KW-1185">Reference proteome</keyword>